<organism evidence="2 3">
    <name type="scientific">Chitinophaga jiangningensis</name>
    <dbReference type="NCBI Taxonomy" id="1419482"/>
    <lineage>
        <taxon>Bacteria</taxon>
        <taxon>Pseudomonadati</taxon>
        <taxon>Bacteroidota</taxon>
        <taxon>Chitinophagia</taxon>
        <taxon>Chitinophagales</taxon>
        <taxon>Chitinophagaceae</taxon>
        <taxon>Chitinophaga</taxon>
    </lineage>
</organism>
<dbReference type="Gene3D" id="3.60.40.10">
    <property type="entry name" value="PPM-type phosphatase domain"/>
    <property type="match status" value="1"/>
</dbReference>
<dbReference type="STRING" id="1419482.SAMN05444266_102331"/>
<evidence type="ECO:0000259" key="1">
    <source>
        <dbReference type="Pfam" id="PF13672"/>
    </source>
</evidence>
<reference evidence="2 3" key="1">
    <citation type="submission" date="2016-11" db="EMBL/GenBank/DDBJ databases">
        <authorList>
            <person name="Jaros S."/>
            <person name="Januszkiewicz K."/>
            <person name="Wedrychowicz H."/>
        </authorList>
    </citation>
    <scope>NUCLEOTIDE SEQUENCE [LARGE SCALE GENOMIC DNA]</scope>
    <source>
        <strain evidence="2 3">DSM 27406</strain>
    </source>
</reference>
<evidence type="ECO:0000313" key="3">
    <source>
        <dbReference type="Proteomes" id="UP000184420"/>
    </source>
</evidence>
<dbReference type="Proteomes" id="UP000184420">
    <property type="component" value="Unassembled WGS sequence"/>
</dbReference>
<gene>
    <name evidence="2" type="ORF">SAMN05444266_102331</name>
</gene>
<protein>
    <submittedName>
        <fullName evidence="2">Protein phosphatase 2C</fullName>
    </submittedName>
</protein>
<sequence length="208" mass="23475">MDGCSMGIDSYFAATLTGKILKQVAKELAYKEFADQTPVAPAVLMKLILQQLFEKLKSIRNQLDLKRNELLNTLILAVIDTANKSGEFICIGDGVIHIDGTLYDYDQQNKPDYIGYHLTEDFENWYANQQQRLSVSVINDFSLVTDGIYTFSKFDHKAYDPPGNIAEYLLVDGDANSVENMLHQKMIEIKNNWGLAPTDDLAIVRCIL</sequence>
<feature type="domain" description="PPM-type phosphatase" evidence="1">
    <location>
        <begin position="13"/>
        <end position="154"/>
    </location>
</feature>
<dbReference type="InterPro" id="IPR036457">
    <property type="entry name" value="PPM-type-like_dom_sf"/>
</dbReference>
<dbReference type="Pfam" id="PF13672">
    <property type="entry name" value="PP2C_2"/>
    <property type="match status" value="1"/>
</dbReference>
<proteinExistence type="predicted"/>
<accession>A0A1M6YIL1</accession>
<evidence type="ECO:0000313" key="2">
    <source>
        <dbReference type="EMBL" id="SHL17973.1"/>
    </source>
</evidence>
<keyword evidence="3" id="KW-1185">Reference proteome</keyword>
<name>A0A1M6YIL1_9BACT</name>
<dbReference type="AlphaFoldDB" id="A0A1M6YIL1"/>
<dbReference type="EMBL" id="FRBL01000002">
    <property type="protein sequence ID" value="SHL17973.1"/>
    <property type="molecule type" value="Genomic_DNA"/>
</dbReference>
<dbReference type="InterPro" id="IPR001932">
    <property type="entry name" value="PPM-type_phosphatase-like_dom"/>
</dbReference>